<keyword evidence="2" id="KW-0560">Oxidoreductase</keyword>
<reference evidence="5" key="1">
    <citation type="journal article" date="2015" name="Genome Announc.">
        <title>Draft genome sequence of Talaromyces cellulolyticus strain Y-94, a source of lignocellulosic biomass-degrading enzymes.</title>
        <authorList>
            <person name="Fujii T."/>
            <person name="Koike H."/>
            <person name="Sawayama S."/>
            <person name="Yano S."/>
            <person name="Inoue H."/>
        </authorList>
    </citation>
    <scope>NUCLEOTIDE SEQUENCE [LARGE SCALE GENOMIC DNA]</scope>
    <source>
        <strain evidence="5">Y-94</strain>
    </source>
</reference>
<dbReference type="InterPro" id="IPR051609">
    <property type="entry name" value="NmrA/Isoflavone_reductase-like"/>
</dbReference>
<evidence type="ECO:0000313" key="5">
    <source>
        <dbReference type="Proteomes" id="UP000053095"/>
    </source>
</evidence>
<dbReference type="AlphaFoldDB" id="A0A698XKF9"/>
<dbReference type="Gene3D" id="3.90.25.10">
    <property type="entry name" value="UDP-galactose 4-epimerase, domain 1"/>
    <property type="match status" value="1"/>
</dbReference>
<keyword evidence="5" id="KW-1185">Reference proteome</keyword>
<feature type="domain" description="NmrA-like" evidence="3">
    <location>
        <begin position="7"/>
        <end position="224"/>
    </location>
</feature>
<dbReference type="Proteomes" id="UP000053095">
    <property type="component" value="Unassembled WGS sequence"/>
</dbReference>
<gene>
    <name evidence="4" type="ORF">TCE0_013r01028</name>
</gene>
<dbReference type="GO" id="GO:0016491">
    <property type="term" value="F:oxidoreductase activity"/>
    <property type="evidence" value="ECO:0007669"/>
    <property type="project" value="UniProtKB-KW"/>
</dbReference>
<protein>
    <submittedName>
        <fullName evidence="4">Isoflavone reductase family protein</fullName>
    </submittedName>
</protein>
<accession>A0A698XKF9</accession>
<dbReference type="PANTHER" id="PTHR47706">
    <property type="entry name" value="NMRA-LIKE FAMILY PROTEIN"/>
    <property type="match status" value="1"/>
</dbReference>
<name>A0A698XKF9_TALPI</name>
<dbReference type="CDD" id="cd05259">
    <property type="entry name" value="PCBER_SDR_a"/>
    <property type="match status" value="1"/>
</dbReference>
<dbReference type="Pfam" id="PF05368">
    <property type="entry name" value="NmrA"/>
    <property type="match status" value="1"/>
</dbReference>
<dbReference type="InterPro" id="IPR045312">
    <property type="entry name" value="PCBER-like"/>
</dbReference>
<organism evidence="4 5">
    <name type="scientific">Talaromyces pinophilus</name>
    <name type="common">Penicillium pinophilum</name>
    <dbReference type="NCBI Taxonomy" id="128442"/>
    <lineage>
        <taxon>Eukaryota</taxon>
        <taxon>Fungi</taxon>
        <taxon>Dikarya</taxon>
        <taxon>Ascomycota</taxon>
        <taxon>Pezizomycotina</taxon>
        <taxon>Eurotiomycetes</taxon>
        <taxon>Eurotiomycetidae</taxon>
        <taxon>Eurotiales</taxon>
        <taxon>Trichocomaceae</taxon>
        <taxon>Talaromyces</taxon>
        <taxon>Talaromyces sect. Talaromyces</taxon>
    </lineage>
</organism>
<sequence>MTKAITKVTLAGATGSLGSKTLVALLAQGFKVTVLSRTAKEFPAGVTVKVVDFGSTESLSAAIQGQDAVIDNTFTEDAETPLRLIDAAAASGIYRFITSDYGLDPEIPGIRDMPVFGRKRDSYRAVKEKAEKYGMTYTLIVVGCFLDWCLSNGFAGIDLKKKSATMFDNGENVVPWTTLEEAGKATAGALLRPEETRNRPVYVHSAYLSQVELLGIVQSVLGKDGWNTTSQNMKPLLDQALEDLRTGNITPMTFGVQIQYCIANKSLAHPWEKDDNDLVGIKEKTTEELQALVRQLAAA</sequence>
<dbReference type="InterPro" id="IPR008030">
    <property type="entry name" value="NmrA-like"/>
</dbReference>
<dbReference type="InterPro" id="IPR036291">
    <property type="entry name" value="NAD(P)-bd_dom_sf"/>
</dbReference>
<proteinExistence type="predicted"/>
<evidence type="ECO:0000256" key="2">
    <source>
        <dbReference type="ARBA" id="ARBA00023002"/>
    </source>
</evidence>
<dbReference type="EMBL" id="DF933809">
    <property type="protein sequence ID" value="GAM33836.1"/>
    <property type="molecule type" value="Genomic_DNA"/>
</dbReference>
<dbReference type="Gene3D" id="3.40.50.720">
    <property type="entry name" value="NAD(P)-binding Rossmann-like Domain"/>
    <property type="match status" value="1"/>
</dbReference>
<dbReference type="PANTHER" id="PTHR47706:SF1">
    <property type="entry name" value="CIPA-LIKE, PUTATIVE (AFU_ORTHOLOGUE AFUA_1G12460)-RELATED"/>
    <property type="match status" value="1"/>
</dbReference>
<dbReference type="SUPFAM" id="SSF51735">
    <property type="entry name" value="NAD(P)-binding Rossmann-fold domains"/>
    <property type="match status" value="1"/>
</dbReference>
<evidence type="ECO:0000256" key="1">
    <source>
        <dbReference type="ARBA" id="ARBA00022857"/>
    </source>
</evidence>
<evidence type="ECO:0000259" key="3">
    <source>
        <dbReference type="Pfam" id="PF05368"/>
    </source>
</evidence>
<keyword evidence="1" id="KW-0521">NADP</keyword>
<evidence type="ECO:0000313" key="4">
    <source>
        <dbReference type="EMBL" id="GAM33836.1"/>
    </source>
</evidence>